<dbReference type="Proteomes" id="UP000198211">
    <property type="component" value="Unassembled WGS sequence"/>
</dbReference>
<comment type="caution">
    <text evidence="1">The sequence shown here is derived from an EMBL/GenBank/DDBJ whole genome shotgun (WGS) entry which is preliminary data.</text>
</comment>
<keyword evidence="1" id="KW-0808">Transferase</keyword>
<dbReference type="OrthoDB" id="117764at2759"/>
<gene>
    <name evidence="1" type="ORF">PHMEG_0003462</name>
</gene>
<reference evidence="2" key="1">
    <citation type="submission" date="2017-03" db="EMBL/GenBank/DDBJ databases">
        <title>Phytopthora megakarya and P. palmivora, two closely related causual agents of cacao black pod achieved similar genome size and gene model numbers by different mechanisms.</title>
        <authorList>
            <person name="Ali S."/>
            <person name="Shao J."/>
            <person name="Larry D.J."/>
            <person name="Kronmiller B."/>
            <person name="Shen D."/>
            <person name="Strem M.D."/>
            <person name="Melnick R.L."/>
            <person name="Guiltinan M.J."/>
            <person name="Tyler B.M."/>
            <person name="Meinhardt L.W."/>
            <person name="Bailey B.A."/>
        </authorList>
    </citation>
    <scope>NUCLEOTIDE SEQUENCE [LARGE SCALE GENOMIC DNA]</scope>
    <source>
        <strain evidence="2">zdho120</strain>
    </source>
</reference>
<dbReference type="GO" id="GO:0003964">
    <property type="term" value="F:RNA-directed DNA polymerase activity"/>
    <property type="evidence" value="ECO:0007669"/>
    <property type="project" value="UniProtKB-KW"/>
</dbReference>
<dbReference type="EMBL" id="NBNE01000177">
    <property type="protein sequence ID" value="OWZ21911.1"/>
    <property type="molecule type" value="Genomic_DNA"/>
</dbReference>
<protein>
    <submittedName>
        <fullName evidence="1">Reverse transcriptase</fullName>
    </submittedName>
</protein>
<accession>A0A225WWB2</accession>
<evidence type="ECO:0000313" key="1">
    <source>
        <dbReference type="EMBL" id="OWZ21911.1"/>
    </source>
</evidence>
<name>A0A225WWB2_9STRA</name>
<keyword evidence="2" id="KW-1185">Reference proteome</keyword>
<dbReference type="SUPFAM" id="SSF56672">
    <property type="entry name" value="DNA/RNA polymerases"/>
    <property type="match status" value="1"/>
</dbReference>
<keyword evidence="1" id="KW-0695">RNA-directed DNA polymerase</keyword>
<dbReference type="AlphaFoldDB" id="A0A225WWB2"/>
<sequence>MEWVLSGEDDGSDPPDLGLYYPIWTFRVESDAFWAEECAADLPADDRQRPVWVHSDPEKAGDLERLDVFEAGEPEDPSKPSVLGRRSYIDDILVPADNWDELCDRVEDLLEVISGGMPKVEYLGHKVLHDGLEANPKDLSALMDLEFPGSLRAMQLCRSWSLLTQNLGRDGAGIVHS</sequence>
<keyword evidence="1" id="KW-0548">Nucleotidyltransferase</keyword>
<dbReference type="InterPro" id="IPR043502">
    <property type="entry name" value="DNA/RNA_pol_sf"/>
</dbReference>
<evidence type="ECO:0000313" key="2">
    <source>
        <dbReference type="Proteomes" id="UP000198211"/>
    </source>
</evidence>
<organism evidence="1 2">
    <name type="scientific">Phytophthora megakarya</name>
    <dbReference type="NCBI Taxonomy" id="4795"/>
    <lineage>
        <taxon>Eukaryota</taxon>
        <taxon>Sar</taxon>
        <taxon>Stramenopiles</taxon>
        <taxon>Oomycota</taxon>
        <taxon>Peronosporomycetes</taxon>
        <taxon>Peronosporales</taxon>
        <taxon>Peronosporaceae</taxon>
        <taxon>Phytophthora</taxon>
    </lineage>
</organism>
<proteinExistence type="predicted"/>